<comment type="similarity">
    <text evidence="3">Belongs to the CENP-K/MCM22 family.</text>
</comment>
<evidence type="ECO:0000256" key="1">
    <source>
        <dbReference type="ARBA" id="ARBA00004123"/>
    </source>
</evidence>
<dbReference type="GO" id="GO:0005634">
    <property type="term" value="C:nucleus"/>
    <property type="evidence" value="ECO:0007669"/>
    <property type="project" value="UniProtKB-SubCell"/>
</dbReference>
<evidence type="ECO:0000256" key="3">
    <source>
        <dbReference type="ARBA" id="ARBA00005795"/>
    </source>
</evidence>
<dbReference type="Proteomes" id="UP000605846">
    <property type="component" value="Unassembled WGS sequence"/>
</dbReference>
<dbReference type="Pfam" id="PF11802">
    <property type="entry name" value="CENP-K"/>
    <property type="match status" value="1"/>
</dbReference>
<comment type="subcellular location">
    <subcellularLocation>
        <location evidence="2">Chromosome</location>
        <location evidence="2">Centromere</location>
    </subcellularLocation>
    <subcellularLocation>
        <location evidence="1">Nucleus</location>
    </subcellularLocation>
</comment>
<dbReference type="PANTHER" id="PTHR14401">
    <property type="entry name" value="CENTROMERE PROTEIN K"/>
    <property type="match status" value="1"/>
</dbReference>
<dbReference type="GO" id="GO:0000070">
    <property type="term" value="P:mitotic sister chromatid segregation"/>
    <property type="evidence" value="ECO:0007669"/>
    <property type="project" value="TreeGrafter"/>
</dbReference>
<dbReference type="OrthoDB" id="9445768at2759"/>
<reference evidence="8" key="1">
    <citation type="submission" date="2020-01" db="EMBL/GenBank/DDBJ databases">
        <title>Genome Sequencing of Three Apophysomyces-Like Fungal Strains Confirms a Novel Fungal Genus in the Mucoromycota with divergent Burkholderia-like Endosymbiotic Bacteria.</title>
        <authorList>
            <person name="Stajich J.E."/>
            <person name="Macias A.M."/>
            <person name="Carter-House D."/>
            <person name="Lovett B."/>
            <person name="Kasson L.R."/>
            <person name="Berry K."/>
            <person name="Grigoriev I."/>
            <person name="Chang Y."/>
            <person name="Spatafora J."/>
            <person name="Kasson M.T."/>
        </authorList>
    </citation>
    <scope>NUCLEOTIDE SEQUENCE</scope>
    <source>
        <strain evidence="8">NRRL A-21654</strain>
    </source>
</reference>
<keyword evidence="9" id="KW-1185">Reference proteome</keyword>
<dbReference type="PANTHER" id="PTHR14401:SF6">
    <property type="entry name" value="CENTROMERE PROTEIN K"/>
    <property type="match status" value="1"/>
</dbReference>
<keyword evidence="6" id="KW-0539">Nucleus</keyword>
<evidence type="ECO:0000256" key="6">
    <source>
        <dbReference type="ARBA" id="ARBA00023242"/>
    </source>
</evidence>
<dbReference type="GO" id="GO:0051382">
    <property type="term" value="P:kinetochore assembly"/>
    <property type="evidence" value="ECO:0007669"/>
    <property type="project" value="InterPro"/>
</dbReference>
<dbReference type="AlphaFoldDB" id="A0A8H7BXQ2"/>
<sequence>MLFEEQLKSLIAKAAGDFDQVASAEVKVQSEEDNTNRGDFLDQILDSQKKQREALWERLHQLEDQYRENGLQKIAGSADSPEKKQLLVYALEEKQLTREIQREMDAVNQINRADDEGVLEIQFKDQLFKSVADFRKALEYIRIELRETVEMLASEETALAECNDIKTVLTRRVEEGQQQDQGYKRRMRLRETIDKLKANHEATMNDLVDFLDQHYPPHRIKNGPGDWDNGEEEVEYELKYLLEDLMNLAVINPNNPYVQLEDGTYWPPYVETLIKAGVVVRHPEDAMRIRLVDYRLG</sequence>
<dbReference type="EMBL" id="JABAYA010000057">
    <property type="protein sequence ID" value="KAF7727417.1"/>
    <property type="molecule type" value="Genomic_DNA"/>
</dbReference>
<dbReference type="InterPro" id="IPR020993">
    <property type="entry name" value="Centromere_CenpK"/>
</dbReference>
<evidence type="ECO:0000313" key="8">
    <source>
        <dbReference type="EMBL" id="KAF7727417.1"/>
    </source>
</evidence>
<evidence type="ECO:0000256" key="4">
    <source>
        <dbReference type="ARBA" id="ARBA00022454"/>
    </source>
</evidence>
<evidence type="ECO:0000313" key="9">
    <source>
        <dbReference type="Proteomes" id="UP000605846"/>
    </source>
</evidence>
<accession>A0A8H7BXQ2</accession>
<gene>
    <name evidence="8" type="ORF">EC973_007581</name>
</gene>
<evidence type="ECO:0000256" key="2">
    <source>
        <dbReference type="ARBA" id="ARBA00004584"/>
    </source>
</evidence>
<keyword evidence="7" id="KW-0137">Centromere</keyword>
<evidence type="ECO:0008006" key="10">
    <source>
        <dbReference type="Google" id="ProtNLM"/>
    </source>
</evidence>
<evidence type="ECO:0000256" key="5">
    <source>
        <dbReference type="ARBA" id="ARBA00023054"/>
    </source>
</evidence>
<keyword evidence="4" id="KW-0158">Chromosome</keyword>
<name>A0A8H7BXQ2_9FUNG</name>
<organism evidence="8 9">
    <name type="scientific">Apophysomyces ossiformis</name>
    <dbReference type="NCBI Taxonomy" id="679940"/>
    <lineage>
        <taxon>Eukaryota</taxon>
        <taxon>Fungi</taxon>
        <taxon>Fungi incertae sedis</taxon>
        <taxon>Mucoromycota</taxon>
        <taxon>Mucoromycotina</taxon>
        <taxon>Mucoromycetes</taxon>
        <taxon>Mucorales</taxon>
        <taxon>Mucorineae</taxon>
        <taxon>Mucoraceae</taxon>
        <taxon>Apophysomyces</taxon>
    </lineage>
</organism>
<dbReference type="GO" id="GO:0000775">
    <property type="term" value="C:chromosome, centromeric region"/>
    <property type="evidence" value="ECO:0007669"/>
    <property type="project" value="UniProtKB-SubCell"/>
</dbReference>
<evidence type="ECO:0000256" key="7">
    <source>
        <dbReference type="ARBA" id="ARBA00023328"/>
    </source>
</evidence>
<keyword evidence="5" id="KW-0175">Coiled coil</keyword>
<protein>
    <recommendedName>
        <fullName evidence="10">Centromere protein K</fullName>
    </recommendedName>
</protein>
<proteinExistence type="inferred from homology"/>
<comment type="caution">
    <text evidence="8">The sequence shown here is derived from an EMBL/GenBank/DDBJ whole genome shotgun (WGS) entry which is preliminary data.</text>
</comment>